<dbReference type="InterPro" id="IPR017871">
    <property type="entry name" value="ABC_transporter-like_CS"/>
</dbReference>
<feature type="transmembrane region" description="Helical" evidence="10">
    <location>
        <begin position="307"/>
        <end position="334"/>
    </location>
</feature>
<reference evidence="12" key="1">
    <citation type="submission" date="2020-10" db="EMBL/GenBank/DDBJ databases">
        <authorList>
            <person name="Kim D.-H."/>
        </authorList>
    </citation>
    <scope>NUCLEOTIDE SEQUENCE</scope>
</reference>
<protein>
    <submittedName>
        <fullName evidence="12">ABCA5</fullName>
    </submittedName>
</protein>
<keyword evidence="3" id="KW-0813">Transport</keyword>
<dbReference type="PROSITE" id="PS50893">
    <property type="entry name" value="ABC_TRANSPORTER_2"/>
    <property type="match status" value="2"/>
</dbReference>
<dbReference type="SUPFAM" id="SSF52540">
    <property type="entry name" value="P-loop containing nucleoside triphosphate hydrolases"/>
    <property type="match status" value="2"/>
</dbReference>
<dbReference type="InterPro" id="IPR026082">
    <property type="entry name" value="ABCA"/>
</dbReference>
<feature type="domain" description="ABC transporter" evidence="11">
    <location>
        <begin position="1387"/>
        <end position="1620"/>
    </location>
</feature>
<dbReference type="Pfam" id="PF12698">
    <property type="entry name" value="ABC2_membrane_3"/>
    <property type="match status" value="2"/>
</dbReference>
<feature type="domain" description="ABC transporter" evidence="11">
    <location>
        <begin position="522"/>
        <end position="758"/>
    </location>
</feature>
<dbReference type="FunFam" id="3.40.50.300:FF:000933">
    <property type="entry name" value="ABC transporter A family member 7"/>
    <property type="match status" value="1"/>
</dbReference>
<dbReference type="Pfam" id="PF00005">
    <property type="entry name" value="ABC_tran"/>
    <property type="match status" value="2"/>
</dbReference>
<evidence type="ECO:0000256" key="9">
    <source>
        <dbReference type="SAM" id="MobiDB-lite"/>
    </source>
</evidence>
<feature type="transmembrane region" description="Helical" evidence="10">
    <location>
        <begin position="340"/>
        <end position="366"/>
    </location>
</feature>
<keyword evidence="7 10" id="KW-1133">Transmembrane helix</keyword>
<sequence length="1718" mass="191784">MEDGELTSSFFSQLKATILRNLIRKSRNLRHTLRELLGPLYFLMVIVIIKVSIGDTFFEAVLEPPGRSPAFLPPLLSGKNLAVCPDTEETKSFMKSVQSNLLSTSVQIQFYPNESSIEQEYEQNYSTINLAVIFADFGATLQYKIRVSSDEGSTSLPPASVMYSDQDKCRGYDTNSKKKLTAMIEEKGGSLFDTLSAQGIGQLEYPVKCPVTSYFWSGFTTLQFAVEHTWLQSKNSSHSIPQILLEQLPKPRYSGSTETVLRSVLPLYMTISISQFLAPMLMVVVLEKERKIKESLSMVGLRDSVFWLSWFFVYGILILCTSILGSLLMNFIVFNNTSSYLPVLFVLMFEFGLSIIMFAFVMTALFSKAKSAGISGGLSILIISLFYYLQVYLSDSPPGVFWLIGLLSPAAFSMSMDKILVFDIRGIPLSVDTIWATGEAGIPLGGAMIMILIDIVLYGFLAAWLDNIIPTEYGTNRPPWFCLLPSYWIKTKPKKGYSGIYREISSPDIEPVPVDMQQKEAIVIEDLRKVFGGFRKTPVHAVNGVSLKIYSGEITAILGHNGAGKTTLFNMLTGMTSASGGSAHIFGYDISDPDQMEIVRRMTGICPQHDVLFDELTPREHLQYFGRIRGIEEENLEEEVESILEDIDLLDKGDSRTDKLSGGQKRKLSVGIALIGDPKLIFLDEPTAGVDPYSRRHLWSILKKRKEGKVILLTTHFMDEADILADRKAIISKGVVRCYGSSLFLKNRFGIGYHLTIVLKSDDGSLNIRNMVIKQVSGAQLAREYGRELSFVLPREKVQAFPQLFRQIEESIRLDDELGISSYGVSMTTLEEVFLHLGELEEQGELLDSTDSQEEVPSSENFRNSLRQLSIGSIGEENQNSISMKTSGNSHELNTKSNEDPDAGFSFESVPTKKSNWQIYKALVYVRFIRKFREPATIIGQMIMPLIFVTIGSYLTDLGGIVVEQDSSLEISSDLYSIDFGPTFFAIQDNEINLPNYLEGLEKYLGHPLYSVADNVSYPDILDLVKTRTATGIFNLLNLTSDRGLDISTNIFNDTAQHAFPVIINSLSSAYASQYGAGDISLTSQPFRLSSLPAGFDGGSFGGSLLVGMTYIFVPIGFAMELIDDRECHVKNQLRVNGLSFIMYYGSFYTVFAGMLLTLLCCLLGLVAIFDISSLMLPPAFFVFASLYFLYTVPSTLFVSCISYLFDTLETGQFLFPISSYAGFIPFIGVFVSDAFQTLDGNLALGLHILFSFISPIYIPFGVIYQTSKQYQICSFMKTCDSLTLSDYMNTEIIILYVAILFHTLLWSAVLKVVDIVKDGGQVTDAFSKRGNEKDEENVDQIADEDTEVKLERDRVAEYFTNRKIVEETPVIAVHGLRKVFTSGVDTKRSCLKKKDSEVSKKIAVRNLSMSVKCGEVFGLLGHNGAGKTTTMRIITGEEGASAGKVRIGSKEIHSNQSDAFKELGYCPQFDAQWKTITIEEHLEVFAAIRGVPPSAINNLVQRYMDGLRITEHRKKLSKNCSGGTKRKLSYAMAMLGNPKIVLLDEPSTGMDPQSKRFVWNTIQASFKKERGAVLTTHSMEEADALCSRVGIMVKGELRALGTTQQLKNKYGAGYLLEVKWRSGDNPDWGALEDSLKEYFPLMEVNETFSDRRSYNIPQEGFSSLAQAFSRLETCKSEFRLEDYSFSQTTLEQVFIEFAKQQEAEDKKDEEGDAQTMM</sequence>
<dbReference type="PROSITE" id="PS00211">
    <property type="entry name" value="ABC_TRANSPORTER_1"/>
    <property type="match status" value="1"/>
</dbReference>
<feature type="transmembrane region" description="Helical" evidence="10">
    <location>
        <begin position="1245"/>
        <end position="1267"/>
    </location>
</feature>
<dbReference type="GO" id="GO:0005319">
    <property type="term" value="F:lipid transporter activity"/>
    <property type="evidence" value="ECO:0007669"/>
    <property type="project" value="TreeGrafter"/>
</dbReference>
<dbReference type="GO" id="GO:0016020">
    <property type="term" value="C:membrane"/>
    <property type="evidence" value="ECO:0007669"/>
    <property type="project" value="UniProtKB-SubCell"/>
</dbReference>
<keyword evidence="5" id="KW-0547">Nucleotide-binding</keyword>
<dbReference type="GO" id="GO:0005524">
    <property type="term" value="F:ATP binding"/>
    <property type="evidence" value="ECO:0007669"/>
    <property type="project" value="UniProtKB-KW"/>
</dbReference>
<organism evidence="12">
    <name type="scientific">Eurytemora affinis</name>
    <name type="common">Copepod</name>
    <name type="synonym">Temora affinis</name>
    <dbReference type="NCBI Taxonomy" id="88015"/>
    <lineage>
        <taxon>Eukaryota</taxon>
        <taxon>Metazoa</taxon>
        <taxon>Ecdysozoa</taxon>
        <taxon>Arthropoda</taxon>
        <taxon>Crustacea</taxon>
        <taxon>Multicrustacea</taxon>
        <taxon>Hexanauplia</taxon>
        <taxon>Copepoda</taxon>
        <taxon>Calanoida</taxon>
        <taxon>Temoridae</taxon>
        <taxon>Eurytemora</taxon>
    </lineage>
</organism>
<feature type="transmembrane region" description="Helical" evidence="10">
    <location>
        <begin position="1288"/>
        <end position="1310"/>
    </location>
</feature>
<comment type="similarity">
    <text evidence="2">Belongs to the ABC transporter superfamily. ABCA family.</text>
</comment>
<dbReference type="InterPro" id="IPR027417">
    <property type="entry name" value="P-loop_NTPase"/>
</dbReference>
<evidence type="ECO:0000256" key="6">
    <source>
        <dbReference type="ARBA" id="ARBA00022840"/>
    </source>
</evidence>
<feature type="transmembrane region" description="Helical" evidence="10">
    <location>
        <begin position="1214"/>
        <end position="1233"/>
    </location>
</feature>
<evidence type="ECO:0000256" key="5">
    <source>
        <dbReference type="ARBA" id="ARBA00022741"/>
    </source>
</evidence>
<evidence type="ECO:0000259" key="11">
    <source>
        <dbReference type="PROSITE" id="PS50893"/>
    </source>
</evidence>
<comment type="subcellular location">
    <subcellularLocation>
        <location evidence="1">Membrane</location>
        <topology evidence="1">Multi-pass membrane protein</topology>
    </subcellularLocation>
</comment>
<proteinExistence type="evidence at transcript level"/>
<dbReference type="InterPro" id="IPR003593">
    <property type="entry name" value="AAA+_ATPase"/>
</dbReference>
<evidence type="ECO:0000256" key="4">
    <source>
        <dbReference type="ARBA" id="ARBA00022692"/>
    </source>
</evidence>
<dbReference type="OrthoDB" id="8061355at2759"/>
<evidence type="ECO:0000256" key="2">
    <source>
        <dbReference type="ARBA" id="ARBA00008869"/>
    </source>
</evidence>
<dbReference type="PANTHER" id="PTHR19229">
    <property type="entry name" value="ATP-BINDING CASSETTE TRANSPORTER SUBFAMILY A ABCA"/>
    <property type="match status" value="1"/>
</dbReference>
<keyword evidence="6" id="KW-0067">ATP-binding</keyword>
<reference evidence="12" key="2">
    <citation type="journal article" name="Mar. Pollut. Bull.">
        <title>The genome of the European estuarine calanoid copepod Eurytemora affinis: Potential use in molecular ecotoxicology.</title>
        <authorList>
            <person name="Choi B.S."/>
            <person name="Kim D.H."/>
            <person name="Kim M.S."/>
            <person name="Park J.C."/>
            <person name="Lee Y.H."/>
            <person name="Kim H.J."/>
            <person name="Jeong C.B."/>
            <person name="Hagiwara A."/>
            <person name="Souissi S."/>
            <person name="Lee J.S."/>
        </authorList>
    </citation>
    <scope>NUCLEOTIDE SEQUENCE</scope>
</reference>
<feature type="transmembrane region" description="Helical" evidence="10">
    <location>
        <begin position="1101"/>
        <end position="1123"/>
    </location>
</feature>
<dbReference type="FunFam" id="3.40.50.300:FF:000335">
    <property type="entry name" value="ATP binding cassette subfamily A member 5"/>
    <property type="match status" value="1"/>
</dbReference>
<dbReference type="EMBL" id="MW149394">
    <property type="protein sequence ID" value="QTW43694.1"/>
    <property type="molecule type" value="mRNA"/>
</dbReference>
<dbReference type="CDD" id="cd03263">
    <property type="entry name" value="ABC_subfamily_A"/>
    <property type="match status" value="2"/>
</dbReference>
<keyword evidence="4 10" id="KW-0812">Transmembrane</keyword>
<feature type="transmembrane region" description="Helical" evidence="10">
    <location>
        <begin position="442"/>
        <end position="465"/>
    </location>
</feature>
<feature type="transmembrane region" description="Helical" evidence="10">
    <location>
        <begin position="1144"/>
        <end position="1169"/>
    </location>
</feature>
<accession>A0A8B0MC64</accession>
<feature type="transmembrane region" description="Helical" evidence="10">
    <location>
        <begin position="1181"/>
        <end position="1202"/>
    </location>
</feature>
<dbReference type="SMART" id="SM00382">
    <property type="entry name" value="AAA"/>
    <property type="match status" value="2"/>
</dbReference>
<evidence type="ECO:0000256" key="10">
    <source>
        <dbReference type="SAM" id="Phobius"/>
    </source>
</evidence>
<evidence type="ECO:0000313" key="12">
    <source>
        <dbReference type="EMBL" id="QTW43694.1"/>
    </source>
</evidence>
<feature type="transmembrane region" description="Helical" evidence="10">
    <location>
        <begin position="373"/>
        <end position="393"/>
    </location>
</feature>
<dbReference type="GO" id="GO:0016887">
    <property type="term" value="F:ATP hydrolysis activity"/>
    <property type="evidence" value="ECO:0007669"/>
    <property type="project" value="InterPro"/>
</dbReference>
<evidence type="ECO:0000256" key="7">
    <source>
        <dbReference type="ARBA" id="ARBA00022989"/>
    </source>
</evidence>
<dbReference type="Pfam" id="PF23321">
    <property type="entry name" value="R1_ABCA1"/>
    <property type="match status" value="1"/>
</dbReference>
<keyword evidence="8 10" id="KW-0472">Membrane</keyword>
<feature type="transmembrane region" description="Helical" evidence="10">
    <location>
        <begin position="399"/>
        <end position="421"/>
    </location>
</feature>
<feature type="transmembrane region" description="Helical" evidence="10">
    <location>
        <begin position="265"/>
        <end position="286"/>
    </location>
</feature>
<evidence type="ECO:0000256" key="8">
    <source>
        <dbReference type="ARBA" id="ARBA00023136"/>
    </source>
</evidence>
<name>A0A8B0MC64_EURAF</name>
<dbReference type="InterPro" id="IPR056264">
    <property type="entry name" value="R2_ABCA1-4-like"/>
</dbReference>
<feature type="compositionally biased region" description="Polar residues" evidence="9">
    <location>
        <begin position="878"/>
        <end position="892"/>
    </location>
</feature>
<dbReference type="GO" id="GO:0140359">
    <property type="term" value="F:ABC-type transporter activity"/>
    <property type="evidence" value="ECO:0007669"/>
    <property type="project" value="InterPro"/>
</dbReference>
<dbReference type="PANTHER" id="PTHR19229:SF209">
    <property type="entry name" value="ATP-BINDING CASSETTE SUB-FAMILY A MEMBER 5 ISOFORM X1"/>
    <property type="match status" value="1"/>
</dbReference>
<dbReference type="Gene3D" id="3.40.50.300">
    <property type="entry name" value="P-loop containing nucleotide triphosphate hydrolases"/>
    <property type="match status" value="2"/>
</dbReference>
<feature type="region of interest" description="Disordered" evidence="9">
    <location>
        <begin position="878"/>
        <end position="901"/>
    </location>
</feature>
<evidence type="ECO:0000256" key="1">
    <source>
        <dbReference type="ARBA" id="ARBA00004141"/>
    </source>
</evidence>
<dbReference type="InterPro" id="IPR003439">
    <property type="entry name" value="ABC_transporter-like_ATP-bd"/>
</dbReference>
<dbReference type="InterPro" id="IPR013525">
    <property type="entry name" value="ABC2_TM"/>
</dbReference>
<evidence type="ECO:0000256" key="3">
    <source>
        <dbReference type="ARBA" id="ARBA00022448"/>
    </source>
</evidence>